<dbReference type="PATRIC" id="fig|743722.3.peg.5216"/>
<dbReference type="Pfam" id="PF14322">
    <property type="entry name" value="SusD-like_3"/>
    <property type="match status" value="1"/>
</dbReference>
<comment type="similarity">
    <text evidence="2">Belongs to the SusD family.</text>
</comment>
<keyword evidence="3" id="KW-0732">Signal</keyword>
<dbReference type="SUPFAM" id="SSF48452">
    <property type="entry name" value="TPR-like"/>
    <property type="match status" value="1"/>
</dbReference>
<dbReference type="OrthoDB" id="653598at2"/>
<dbReference type="GO" id="GO:0009279">
    <property type="term" value="C:cell outer membrane"/>
    <property type="evidence" value="ECO:0007669"/>
    <property type="project" value="UniProtKB-SubCell"/>
</dbReference>
<evidence type="ECO:0000256" key="2">
    <source>
        <dbReference type="ARBA" id="ARBA00006275"/>
    </source>
</evidence>
<feature type="domain" description="SusD-like N-terminal" evidence="7">
    <location>
        <begin position="20"/>
        <end position="223"/>
    </location>
</feature>
<keyword evidence="4" id="KW-0472">Membrane</keyword>
<dbReference type="InterPro" id="IPR033985">
    <property type="entry name" value="SusD-like_N"/>
</dbReference>
<feature type="domain" description="RagB/SusD" evidence="6">
    <location>
        <begin position="331"/>
        <end position="409"/>
    </location>
</feature>
<evidence type="ECO:0000256" key="4">
    <source>
        <dbReference type="ARBA" id="ARBA00023136"/>
    </source>
</evidence>
<dbReference type="PROSITE" id="PS51257">
    <property type="entry name" value="PROKAR_LIPOPROTEIN"/>
    <property type="match status" value="1"/>
</dbReference>
<gene>
    <name evidence="8" type="ordered locus">Sph21_4916</name>
</gene>
<sequence length="450" mass="51000">MKRTILNLLMGFLVLTGCQKYLDVKPDKSMAVPSTLQDVQAILDRPEDMNSGYPGLGEIAGDNYFLPLAVYESFSVPEYRDNYIWKRTPVYRLQWTSAYRAVFCANTALFHLNDIKAGTAQDELLKTELRGRALFFRAYAFLQLVQIFAKAYDPGTAASDLGIVLRLNPDITTRSRRSTVQESYDRIIADLQEAAQLLAPERPMYATRPSRAAAYAVLSRTFLSMRDYERAGLYADSALQLHGEILDYKSIPTGRPYPFEPYNEEVLFFSQLNGQTNLLPNNAIVDTVLYGSYSENDMRKQLFFTANDNGTMSFTGSYVGNGYTQFNGISTAELLLTSAECAIRTGRPVEAKARMEQLLPNRYKGDVNMLLVDKVGDDLLAFILDERRKELLFRGLRWTDLRRLSKEDQFKKDLKRQLGGETFTLLAADMDAYTFLIPVEALENSDIVQN</sequence>
<evidence type="ECO:0000259" key="7">
    <source>
        <dbReference type="Pfam" id="PF14322"/>
    </source>
</evidence>
<dbReference type="Pfam" id="PF07980">
    <property type="entry name" value="SusD_RagB"/>
    <property type="match status" value="1"/>
</dbReference>
<organism evidence="8">
    <name type="scientific">Sphingobacterium sp. (strain 21)</name>
    <dbReference type="NCBI Taxonomy" id="743722"/>
    <lineage>
        <taxon>Bacteria</taxon>
        <taxon>Pseudomonadati</taxon>
        <taxon>Bacteroidota</taxon>
        <taxon>Sphingobacteriia</taxon>
        <taxon>Sphingobacteriales</taxon>
        <taxon>Sphingobacteriaceae</taxon>
        <taxon>Sphingobacterium</taxon>
    </lineage>
</organism>
<dbReference type="AlphaFoldDB" id="F4C8V4"/>
<dbReference type="eggNOG" id="COG1834">
    <property type="taxonomic scope" value="Bacteria"/>
</dbReference>
<evidence type="ECO:0000256" key="1">
    <source>
        <dbReference type="ARBA" id="ARBA00004442"/>
    </source>
</evidence>
<evidence type="ECO:0000259" key="6">
    <source>
        <dbReference type="Pfam" id="PF07980"/>
    </source>
</evidence>
<comment type="subcellular location">
    <subcellularLocation>
        <location evidence="1">Cell outer membrane</location>
    </subcellularLocation>
</comment>
<accession>F4C8V4</accession>
<dbReference type="InterPro" id="IPR011990">
    <property type="entry name" value="TPR-like_helical_dom_sf"/>
</dbReference>
<keyword evidence="5" id="KW-0998">Cell outer membrane</keyword>
<dbReference type="STRING" id="743722.Sph21_4916"/>
<reference evidence="8" key="1">
    <citation type="submission" date="2011-03" db="EMBL/GenBank/DDBJ databases">
        <title>Complete sequence of Sphingobacterium sp. 21.</title>
        <authorList>
            <consortium name="US DOE Joint Genome Institute"/>
            <person name="Lucas S."/>
            <person name="Copeland A."/>
            <person name="Lapidus A."/>
            <person name="Cheng J.-F."/>
            <person name="Goodwin L."/>
            <person name="Pitluck S."/>
            <person name="Davenport K."/>
            <person name="Detter J.C."/>
            <person name="Han C."/>
            <person name="Tapia R."/>
            <person name="Land M."/>
            <person name="Hauser L."/>
            <person name="Kyrpides N."/>
            <person name="Ivanova N."/>
            <person name="Ovchinnikova G."/>
            <person name="Pagani I."/>
            <person name="Siebers A.K."/>
            <person name="Allgaier M."/>
            <person name="Thelen M.P."/>
            <person name="Hugenholtz P."/>
            <person name="Woyke T."/>
        </authorList>
    </citation>
    <scope>NUCLEOTIDE SEQUENCE</scope>
    <source>
        <strain evidence="8">21</strain>
    </source>
</reference>
<protein>
    <recommendedName>
        <fullName evidence="9">RagB/SusD family nutrient uptake outer membrane protein</fullName>
    </recommendedName>
</protein>
<proteinExistence type="inferred from homology"/>
<dbReference type="EMBL" id="CP002584">
    <property type="protein sequence ID" value="ADZ81423.1"/>
    <property type="molecule type" value="Genomic_DNA"/>
</dbReference>
<dbReference type="HOGENOM" id="CLU_015553_3_0_10"/>
<evidence type="ECO:0000256" key="5">
    <source>
        <dbReference type="ARBA" id="ARBA00023237"/>
    </source>
</evidence>
<dbReference type="InterPro" id="IPR012944">
    <property type="entry name" value="SusD_RagB_dom"/>
</dbReference>
<dbReference type="KEGG" id="shg:Sph21_4916"/>
<dbReference type="Gene3D" id="1.25.40.390">
    <property type="match status" value="1"/>
</dbReference>
<evidence type="ECO:0000313" key="8">
    <source>
        <dbReference type="EMBL" id="ADZ81423.1"/>
    </source>
</evidence>
<evidence type="ECO:0000256" key="3">
    <source>
        <dbReference type="ARBA" id="ARBA00022729"/>
    </source>
</evidence>
<name>F4C8V4_SPHS2</name>
<evidence type="ECO:0008006" key="9">
    <source>
        <dbReference type="Google" id="ProtNLM"/>
    </source>
</evidence>